<keyword evidence="1" id="KW-1133">Transmembrane helix</keyword>
<keyword evidence="1" id="KW-0472">Membrane</keyword>
<evidence type="ECO:0000256" key="1">
    <source>
        <dbReference type="SAM" id="Phobius"/>
    </source>
</evidence>
<name>A0A2A9DMJ8_9CORY</name>
<keyword evidence="4" id="KW-1185">Reference proteome</keyword>
<evidence type="ECO:0000259" key="2">
    <source>
        <dbReference type="Pfam" id="PF03703"/>
    </source>
</evidence>
<dbReference type="PANTHER" id="PTHR34473:SF3">
    <property type="entry name" value="TRANSMEMBRANE PROTEIN-RELATED"/>
    <property type="match status" value="1"/>
</dbReference>
<dbReference type="Proteomes" id="UP000221653">
    <property type="component" value="Unassembled WGS sequence"/>
</dbReference>
<keyword evidence="1" id="KW-0812">Transmembrane</keyword>
<organism evidence="3 4">
    <name type="scientific">Corynebacterium renale</name>
    <dbReference type="NCBI Taxonomy" id="1724"/>
    <lineage>
        <taxon>Bacteria</taxon>
        <taxon>Bacillati</taxon>
        <taxon>Actinomycetota</taxon>
        <taxon>Actinomycetes</taxon>
        <taxon>Mycobacteriales</taxon>
        <taxon>Corynebacteriaceae</taxon>
        <taxon>Corynebacterium</taxon>
    </lineage>
</organism>
<reference evidence="3 4" key="1">
    <citation type="submission" date="2017-10" db="EMBL/GenBank/DDBJ databases">
        <title>Sequencing the genomes of 1000 actinobacteria strains.</title>
        <authorList>
            <person name="Klenk H.-P."/>
        </authorList>
    </citation>
    <scope>NUCLEOTIDE SEQUENCE [LARGE SCALE GENOMIC DNA]</scope>
    <source>
        <strain evidence="3 4">DSM 20688</strain>
    </source>
</reference>
<proteinExistence type="predicted"/>
<dbReference type="PANTHER" id="PTHR34473">
    <property type="entry name" value="UPF0699 TRANSMEMBRANE PROTEIN YDBS"/>
    <property type="match status" value="1"/>
</dbReference>
<comment type="caution">
    <text evidence="3">The sequence shown here is derived from an EMBL/GenBank/DDBJ whole genome shotgun (WGS) entry which is preliminary data.</text>
</comment>
<feature type="transmembrane region" description="Helical" evidence="1">
    <location>
        <begin position="23"/>
        <end position="41"/>
    </location>
</feature>
<dbReference type="AlphaFoldDB" id="A0A2A9DMJ8"/>
<dbReference type="STRING" id="1724.GCA_001044175_00318"/>
<feature type="domain" description="YdbS-like PH" evidence="2">
    <location>
        <begin position="74"/>
        <end position="148"/>
    </location>
</feature>
<feature type="transmembrane region" description="Helical" evidence="1">
    <location>
        <begin position="47"/>
        <end position="66"/>
    </location>
</feature>
<dbReference type="InterPro" id="IPR005182">
    <property type="entry name" value="YdbS-like_PH"/>
</dbReference>
<dbReference type="EMBL" id="PDJF01000001">
    <property type="protein sequence ID" value="PFG27150.1"/>
    <property type="molecule type" value="Genomic_DNA"/>
</dbReference>
<evidence type="ECO:0000313" key="4">
    <source>
        <dbReference type="Proteomes" id="UP000221653"/>
    </source>
</evidence>
<dbReference type="Pfam" id="PF03703">
    <property type="entry name" value="bPH_2"/>
    <property type="match status" value="1"/>
</dbReference>
<accession>A0A2A9DMJ8</accession>
<sequence length="159" mass="17935">MTSVNLGRMELNPVSRKLIWSRYLARIPFLLIVTGFFAWAGFQWSQWWHIGTAIVGLFTLWQLYLVPSQVPLIGWKETDDEFLITKGKVWHTFTVVPYGRIQYVDVTAGPIDGMFGLKTVKLNTASASSDSSVEGLPNDVADALRDRLSVKARERMSGL</sequence>
<gene>
    <name evidence="3" type="ORF">ATK06_0199</name>
</gene>
<evidence type="ECO:0000313" key="3">
    <source>
        <dbReference type="EMBL" id="PFG27150.1"/>
    </source>
</evidence>
<protein>
    <recommendedName>
        <fullName evidence="2">YdbS-like PH domain-containing protein</fullName>
    </recommendedName>
</protein>